<feature type="compositionally biased region" description="Basic and acidic residues" evidence="1">
    <location>
        <begin position="342"/>
        <end position="351"/>
    </location>
</feature>
<sequence>MVFSTLAAIACFRAARRRPRGRRLPWWLLGGAASCYAVGNIVWFYYQVIAPETQTYPGPADIFFVAVVPFAVGAMLTLPSRSLSGAGRARAIADGLIVGAALLFISWILVVGPLVEQLGEASWIYLAVYLYYPLTDILIISVATGVAVRATGRERAPMLLVATGFAAIACADTGISYLALQGREAAGSGWDLGWTYGYMLLALAASIPVWENVTEGRADPRALVRELLPYLPVGAVLVVAVSDPSRLTDGVLAVLLVAVVVLLVVRHMLTLADNIRLTGHLEDLVRVRTDDLEQLSRRHLVYALSDAGVTRTGEDEGMVERLTSRHEDVGVVAQWLREAHEAGRAEGREEAGQGAVAVRRPTRSSMKGEDTL</sequence>
<evidence type="ECO:0008006" key="5">
    <source>
        <dbReference type="Google" id="ProtNLM"/>
    </source>
</evidence>
<feature type="transmembrane region" description="Helical" evidence="2">
    <location>
        <begin position="159"/>
        <end position="180"/>
    </location>
</feature>
<dbReference type="Proteomes" id="UP001165405">
    <property type="component" value="Unassembled WGS sequence"/>
</dbReference>
<feature type="transmembrane region" description="Helical" evidence="2">
    <location>
        <begin position="192"/>
        <end position="210"/>
    </location>
</feature>
<accession>A0AA41QDX2</accession>
<comment type="caution">
    <text evidence="3">The sequence shown here is derived from an EMBL/GenBank/DDBJ whole genome shotgun (WGS) entry which is preliminary data.</text>
</comment>
<evidence type="ECO:0000313" key="4">
    <source>
        <dbReference type="Proteomes" id="UP001165405"/>
    </source>
</evidence>
<keyword evidence="4" id="KW-1185">Reference proteome</keyword>
<feature type="transmembrane region" description="Helical" evidence="2">
    <location>
        <begin position="26"/>
        <end position="46"/>
    </location>
</feature>
<feature type="region of interest" description="Disordered" evidence="1">
    <location>
        <begin position="342"/>
        <end position="372"/>
    </location>
</feature>
<feature type="transmembrane region" description="Helical" evidence="2">
    <location>
        <begin position="222"/>
        <end position="241"/>
    </location>
</feature>
<dbReference type="AlphaFoldDB" id="A0AA41QDX2"/>
<proteinExistence type="predicted"/>
<gene>
    <name evidence="3" type="ORF">L1785_08450</name>
</gene>
<keyword evidence="2" id="KW-1133">Transmembrane helix</keyword>
<keyword evidence="2" id="KW-0812">Transmembrane</keyword>
<feature type="transmembrane region" description="Helical" evidence="2">
    <location>
        <begin position="123"/>
        <end position="147"/>
    </location>
</feature>
<feature type="transmembrane region" description="Helical" evidence="2">
    <location>
        <begin position="247"/>
        <end position="265"/>
    </location>
</feature>
<dbReference type="EMBL" id="JAKGSG010000025">
    <property type="protein sequence ID" value="MCF4121010.1"/>
    <property type="molecule type" value="Genomic_DNA"/>
</dbReference>
<evidence type="ECO:0000256" key="1">
    <source>
        <dbReference type="SAM" id="MobiDB-lite"/>
    </source>
</evidence>
<dbReference type="RefSeq" id="WP_236088770.1">
    <property type="nucleotide sequence ID" value="NZ_JAKGSG010000025.1"/>
</dbReference>
<feature type="transmembrane region" description="Helical" evidence="2">
    <location>
        <begin position="91"/>
        <end position="111"/>
    </location>
</feature>
<protein>
    <recommendedName>
        <fullName evidence="5">GGDEF domain-containing protein</fullName>
    </recommendedName>
</protein>
<feature type="transmembrane region" description="Helical" evidence="2">
    <location>
        <begin position="58"/>
        <end position="79"/>
    </location>
</feature>
<evidence type="ECO:0000256" key="2">
    <source>
        <dbReference type="SAM" id="Phobius"/>
    </source>
</evidence>
<evidence type="ECO:0000313" key="3">
    <source>
        <dbReference type="EMBL" id="MCF4121010.1"/>
    </source>
</evidence>
<reference evidence="3" key="1">
    <citation type="submission" date="2022-01" db="EMBL/GenBank/DDBJ databases">
        <title>Antribacter sp. nov., isolated from Guizhou of China.</title>
        <authorList>
            <person name="Chengliang C."/>
            <person name="Ya Z."/>
        </authorList>
    </citation>
    <scope>NUCLEOTIDE SEQUENCE</scope>
    <source>
        <strain evidence="3">KLBMP 9083</strain>
    </source>
</reference>
<organism evidence="3 4">
    <name type="scientific">Antribacter soli</name>
    <dbReference type="NCBI Taxonomy" id="2910976"/>
    <lineage>
        <taxon>Bacteria</taxon>
        <taxon>Bacillati</taxon>
        <taxon>Actinomycetota</taxon>
        <taxon>Actinomycetes</taxon>
        <taxon>Micrococcales</taxon>
        <taxon>Promicromonosporaceae</taxon>
        <taxon>Antribacter</taxon>
    </lineage>
</organism>
<name>A0AA41QDX2_9MICO</name>
<keyword evidence="2" id="KW-0472">Membrane</keyword>